<dbReference type="InterPro" id="IPR027408">
    <property type="entry name" value="PNPase/RNase_PH_dom_sf"/>
</dbReference>
<organism evidence="5 6">
    <name type="scientific">Perkinsus chesapeaki</name>
    <name type="common">Clam parasite</name>
    <name type="synonym">Perkinsus andrewsi</name>
    <dbReference type="NCBI Taxonomy" id="330153"/>
    <lineage>
        <taxon>Eukaryota</taxon>
        <taxon>Sar</taxon>
        <taxon>Alveolata</taxon>
        <taxon>Perkinsozoa</taxon>
        <taxon>Perkinsea</taxon>
        <taxon>Perkinsida</taxon>
        <taxon>Perkinsidae</taxon>
        <taxon>Perkinsus</taxon>
    </lineage>
</organism>
<dbReference type="EMBL" id="JAAPAO010000031">
    <property type="protein sequence ID" value="KAF4676658.1"/>
    <property type="molecule type" value="Genomic_DNA"/>
</dbReference>
<feature type="region of interest" description="Disordered" evidence="3">
    <location>
        <begin position="415"/>
        <end position="454"/>
    </location>
</feature>
<accession>A0A7J6MYF1</accession>
<dbReference type="InterPro" id="IPR012677">
    <property type="entry name" value="Nucleotide-bd_a/b_plait_sf"/>
</dbReference>
<proteinExistence type="predicted"/>
<dbReference type="Pfam" id="PF04059">
    <property type="entry name" value="RRM_2"/>
    <property type="match status" value="1"/>
</dbReference>
<name>A0A7J6MYF1_PERCH</name>
<reference evidence="5 6" key="1">
    <citation type="submission" date="2020-04" db="EMBL/GenBank/DDBJ databases">
        <title>Perkinsus chesapeaki whole genome sequence.</title>
        <authorList>
            <person name="Bogema D.R."/>
        </authorList>
    </citation>
    <scope>NUCLEOTIDE SEQUENCE [LARGE SCALE GENOMIC DNA]</scope>
    <source>
        <strain evidence="5">ATCC PRA-425</strain>
    </source>
</reference>
<evidence type="ECO:0000313" key="5">
    <source>
        <dbReference type="EMBL" id="KAF4676658.1"/>
    </source>
</evidence>
<dbReference type="Proteomes" id="UP000591131">
    <property type="component" value="Unassembled WGS sequence"/>
</dbReference>
<evidence type="ECO:0000313" key="6">
    <source>
        <dbReference type="Proteomes" id="UP000591131"/>
    </source>
</evidence>
<dbReference type="GO" id="GO:0003723">
    <property type="term" value="F:RNA binding"/>
    <property type="evidence" value="ECO:0007669"/>
    <property type="project" value="UniProtKB-UniRule"/>
</dbReference>
<dbReference type="SUPFAM" id="SSF54928">
    <property type="entry name" value="RNA-binding domain, RBD"/>
    <property type="match status" value="1"/>
</dbReference>
<dbReference type="PANTHER" id="PTHR23189">
    <property type="entry name" value="RNA RECOGNITION MOTIF-CONTAINING"/>
    <property type="match status" value="1"/>
</dbReference>
<feature type="compositionally biased region" description="Polar residues" evidence="3">
    <location>
        <begin position="13"/>
        <end position="26"/>
    </location>
</feature>
<feature type="region of interest" description="Disordered" evidence="3">
    <location>
        <begin position="1"/>
        <end position="30"/>
    </location>
</feature>
<protein>
    <recommendedName>
        <fullName evidence="4">RRM domain-containing protein</fullName>
    </recommendedName>
</protein>
<feature type="domain" description="RRM" evidence="4">
    <location>
        <begin position="290"/>
        <end position="377"/>
    </location>
</feature>
<sequence length="912" mass="98242">MSSPDPRIPPVAPSTSLTLQGASSEANGIDAPLRSPQIAVGSGATEMPSCECLEVTFTKEADNEMSSGKVFEALNKIGDVRWIDFSNYHLDSTIVVAYFDLRAAQRAFVKLNEAELATSARYVPLPDGEEDRSVVLSISSTDSFDTIRKELTEFGDLYKMSFQDSSIVAVFYDSRAGATIKASLNSPGSKLKPAMGPALRLKSTMLPSKDRVAVHSSASSTGGSCSGAQRAAMMGYQQPRIIPSGGRVAAANSHASDSVTSGRLPKTTAVPNSQFQIDLDKVASGEDARTTCMIRNIPNKYTQKMLLKLFDSVPSLNGQYDFFYLPMDFRNKCNVGYAFIDFANPRTSIPALVRAFDGKKWERFNSEKICKISFARLQGSEQLMEHFRTSSVMQQSNKQIRPWFQRDRQTAASAHHSSRGVMGDYGRHHHQGTRRLSTGGFGSMEGGALDNPGGEAPMDYSLPLADLCAIGEPSLLASALAELQRNQEGSSSVILENFPLDGWSDGASSFGGFSAPATYCSDPTPSAQSLPTLGGYNPLTWTEQASPYGVPSNLWPPDKSDRERKYSPFPSQPTEQEKQGSASGSSSSPFGVRSGLNIRIAGEFAAVVEWGQYIVFAKASGPLQATGALVAVGRQHDRLSLDVNVSASSVGVTGSEDEKRAAESICDDVASTIASGLSGVVVAEHYPKSVLPINVSVISYPPGGFSAEWLLPCAMAAAMTATALCVQVSDLVSIVNVVSRGSVVLSDPSPGEDLPNGEETDGDERRHLTTLGLTYVGKDGEMKLNDGRFLHLKNVIRIPYFIIFAFLLYPEGDERECFLAMKKTGGAYIGESVTDIRQLEFLAGICGRLFDVVLSKVLLLRSSSSASSEDRTRKNTKPDISKILTCGFSATTQVSREIERVIAQQAAHRKET</sequence>
<dbReference type="InterPro" id="IPR035979">
    <property type="entry name" value="RBD_domain_sf"/>
</dbReference>
<evidence type="ECO:0000256" key="3">
    <source>
        <dbReference type="SAM" id="MobiDB-lite"/>
    </source>
</evidence>
<evidence type="ECO:0000256" key="2">
    <source>
        <dbReference type="PROSITE-ProRule" id="PRU00176"/>
    </source>
</evidence>
<dbReference type="AlphaFoldDB" id="A0A7J6MYF1"/>
<dbReference type="Gene3D" id="3.30.70.330">
    <property type="match status" value="1"/>
</dbReference>
<evidence type="ECO:0000256" key="1">
    <source>
        <dbReference type="ARBA" id="ARBA00022884"/>
    </source>
</evidence>
<comment type="caution">
    <text evidence="5">The sequence shown here is derived from an EMBL/GenBank/DDBJ whole genome shotgun (WGS) entry which is preliminary data.</text>
</comment>
<gene>
    <name evidence="5" type="ORF">FOL47_005609</name>
</gene>
<evidence type="ECO:0000259" key="4">
    <source>
        <dbReference type="PROSITE" id="PS50102"/>
    </source>
</evidence>
<keyword evidence="1 2" id="KW-0694">RNA-binding</keyword>
<dbReference type="Gene3D" id="3.30.230.70">
    <property type="entry name" value="GHMP Kinase, N-terminal domain"/>
    <property type="match status" value="1"/>
</dbReference>
<dbReference type="InterPro" id="IPR007201">
    <property type="entry name" value="Mei2-like_Rrm_C"/>
</dbReference>
<feature type="region of interest" description="Disordered" evidence="3">
    <location>
        <begin position="547"/>
        <end position="588"/>
    </location>
</feature>
<dbReference type="PROSITE" id="PS50102">
    <property type="entry name" value="RRM"/>
    <property type="match status" value="1"/>
</dbReference>
<feature type="compositionally biased region" description="Pro residues" evidence="3">
    <location>
        <begin position="1"/>
        <end position="12"/>
    </location>
</feature>
<dbReference type="InterPro" id="IPR000504">
    <property type="entry name" value="RRM_dom"/>
</dbReference>
<keyword evidence="6" id="KW-1185">Reference proteome</keyword>
<dbReference type="OrthoDB" id="417481at2759"/>